<dbReference type="SUPFAM" id="SSF81383">
    <property type="entry name" value="F-box domain"/>
    <property type="match status" value="1"/>
</dbReference>
<dbReference type="AlphaFoldDB" id="A0A2C5XS58"/>
<dbReference type="InterPro" id="IPR036047">
    <property type="entry name" value="F-box-like_dom_sf"/>
</dbReference>
<gene>
    <name evidence="1" type="ORF">CDD81_2107</name>
</gene>
<evidence type="ECO:0000313" key="2">
    <source>
        <dbReference type="Proteomes" id="UP000226192"/>
    </source>
</evidence>
<dbReference type="EMBL" id="NJET01000163">
    <property type="protein sequence ID" value="PHH60105.1"/>
    <property type="molecule type" value="Genomic_DNA"/>
</dbReference>
<evidence type="ECO:0008006" key="3">
    <source>
        <dbReference type="Google" id="ProtNLM"/>
    </source>
</evidence>
<name>A0A2C5XS58_9HYPO</name>
<accession>A0A2C5XS58</accession>
<keyword evidence="2" id="KW-1185">Reference proteome</keyword>
<protein>
    <recommendedName>
        <fullName evidence="3">F-box domain-containing protein</fullName>
    </recommendedName>
</protein>
<proteinExistence type="predicted"/>
<comment type="caution">
    <text evidence="1">The sequence shown here is derived from an EMBL/GenBank/DDBJ whole genome shotgun (WGS) entry which is preliminary data.</text>
</comment>
<dbReference type="CDD" id="cd09917">
    <property type="entry name" value="F-box_SF"/>
    <property type="match status" value="1"/>
</dbReference>
<reference evidence="1 2" key="1">
    <citation type="submission" date="2017-06" db="EMBL/GenBank/DDBJ databases">
        <title>Ant-infecting Ophiocordyceps genomes reveal a high diversity of potential behavioral manipulation genes and a possible major role for enterotoxins.</title>
        <authorList>
            <person name="De Bekker C."/>
            <person name="Evans H.C."/>
            <person name="Brachmann A."/>
            <person name="Hughes D.P."/>
        </authorList>
    </citation>
    <scope>NUCLEOTIDE SEQUENCE [LARGE SCALE GENOMIC DNA]</scope>
    <source>
        <strain evidence="1 2">Map64</strain>
    </source>
</reference>
<dbReference type="OrthoDB" id="4921238at2759"/>
<dbReference type="Proteomes" id="UP000226192">
    <property type="component" value="Unassembled WGS sequence"/>
</dbReference>
<organism evidence="1 2">
    <name type="scientific">Ophiocordyceps australis</name>
    <dbReference type="NCBI Taxonomy" id="1399860"/>
    <lineage>
        <taxon>Eukaryota</taxon>
        <taxon>Fungi</taxon>
        <taxon>Dikarya</taxon>
        <taxon>Ascomycota</taxon>
        <taxon>Pezizomycotina</taxon>
        <taxon>Sordariomycetes</taxon>
        <taxon>Hypocreomycetidae</taxon>
        <taxon>Hypocreales</taxon>
        <taxon>Ophiocordycipitaceae</taxon>
        <taxon>Ophiocordyceps</taxon>
    </lineage>
</organism>
<dbReference type="STRING" id="1399860.A0A2C5XS58"/>
<sequence>MESFKALLDTLKRRPKPPLQEIKPKLPNPPGLTLMHLPVEILLLIADSLPLYARLMLSQTCRSMHLVFQQYMHPGPIPTWSKDQRLELLTFLVRKKPDHWVCEACERSHLVHWPEHPATAYRALLQDGPCPASSGDAIRRKRGPHQYMILYFHVQIALKITRLAREGIKPTRKQALHLQCLLQPELSSTHRTRPDWPRKTFSYSCTPKIVQGRFLVLSEWKQVPIQPRSRTRIEMCKHQRYHGYSANYPTSTQYPLQSTIVDALSTSQGNSEYGTEFYGACPSCRTDFSVRGPSPNTGKLVTLRSWQDFGPEDSPMNPDWRSQCRHPDKKYVCVRHIPGSVRRLYESAPCESRLEYSSHRCDSSDSDYDSCF</sequence>
<evidence type="ECO:0000313" key="1">
    <source>
        <dbReference type="EMBL" id="PHH60105.1"/>
    </source>
</evidence>